<dbReference type="Proteomes" id="UP000010366">
    <property type="component" value="Chromosome"/>
</dbReference>
<dbReference type="eggNOG" id="ENOG5031P1S">
    <property type="taxonomic scope" value="Bacteria"/>
</dbReference>
<dbReference type="KEGG" id="cmp:Cha6605_5161"/>
<keyword evidence="4" id="KW-1185">Reference proteome</keyword>
<dbReference type="STRING" id="1173020.Cha6605_5161"/>
<feature type="compositionally biased region" description="Polar residues" evidence="1">
    <location>
        <begin position="72"/>
        <end position="83"/>
    </location>
</feature>
<keyword evidence="2" id="KW-0732">Signal</keyword>
<dbReference type="RefSeq" id="WP_015162141.1">
    <property type="nucleotide sequence ID" value="NC_019697.1"/>
</dbReference>
<sequence length="303" mass="32396">MKQKIYLSICLLSIGILTACGKKNPPPTAVVAPTPIVTPVAPSPVTIAPTLTPTVKPTPTPSIGDTKVKPTQEPSKTTISELPTSLYPQPTPVAIPIPIETVPPKIAIKANPKPEPLSPLKTTADPNRQITPVGIGAAKIGMTFGDLKSQIGSGYNFPVKTNFIEGFDAIAVTKGRTVQYYIPYPAGTNFGDADRIQHLMTDNPSYRTQQGVGPGTPIKQAATVYGGATLTLSKENESHEFINFNQQPSGLAFRPKPIGKRAFAGDYPESNDEYLKTQKYDNRAAIGQITVSCPEEQCAQESK</sequence>
<accession>K9UNN2</accession>
<evidence type="ECO:0000313" key="4">
    <source>
        <dbReference type="Proteomes" id="UP000010366"/>
    </source>
</evidence>
<feature type="signal peptide" evidence="2">
    <location>
        <begin position="1"/>
        <end position="19"/>
    </location>
</feature>
<dbReference type="EMBL" id="CP003600">
    <property type="protein sequence ID" value="AFY96056.1"/>
    <property type="molecule type" value="Genomic_DNA"/>
</dbReference>
<dbReference type="OrthoDB" id="7618497at2"/>
<gene>
    <name evidence="3" type="ORF">Cha6605_5161</name>
</gene>
<name>K9UNN2_CHAP6</name>
<dbReference type="AlphaFoldDB" id="K9UNN2"/>
<evidence type="ECO:0000313" key="3">
    <source>
        <dbReference type="EMBL" id="AFY96056.1"/>
    </source>
</evidence>
<evidence type="ECO:0000256" key="2">
    <source>
        <dbReference type="SAM" id="SignalP"/>
    </source>
</evidence>
<reference evidence="3 4" key="1">
    <citation type="submission" date="2012-05" db="EMBL/GenBank/DDBJ databases">
        <title>Finished chromosome of genome of Chamaesiphon sp. PCC 6605.</title>
        <authorList>
            <consortium name="US DOE Joint Genome Institute"/>
            <person name="Gugger M."/>
            <person name="Coursin T."/>
            <person name="Rippka R."/>
            <person name="Tandeau De Marsac N."/>
            <person name="Huntemann M."/>
            <person name="Wei C.-L."/>
            <person name="Han J."/>
            <person name="Detter J.C."/>
            <person name="Han C."/>
            <person name="Tapia R."/>
            <person name="Chen A."/>
            <person name="Kyrpides N."/>
            <person name="Mavromatis K."/>
            <person name="Markowitz V."/>
            <person name="Szeto E."/>
            <person name="Ivanova N."/>
            <person name="Pagani I."/>
            <person name="Pati A."/>
            <person name="Goodwin L."/>
            <person name="Nordberg H.P."/>
            <person name="Cantor M.N."/>
            <person name="Hua S.X."/>
            <person name="Woyke T."/>
            <person name="Kerfeld C.A."/>
        </authorList>
    </citation>
    <scope>NUCLEOTIDE SEQUENCE [LARGE SCALE GENOMIC DNA]</scope>
    <source>
        <strain evidence="4">ATCC 27169 / PCC 6605</strain>
    </source>
</reference>
<feature type="chain" id="PRO_5003936622" evidence="2">
    <location>
        <begin position="20"/>
        <end position="303"/>
    </location>
</feature>
<protein>
    <submittedName>
        <fullName evidence="3">Uncharacterized protein</fullName>
    </submittedName>
</protein>
<organism evidence="3 4">
    <name type="scientific">Chamaesiphon minutus (strain ATCC 27169 / PCC 6605)</name>
    <dbReference type="NCBI Taxonomy" id="1173020"/>
    <lineage>
        <taxon>Bacteria</taxon>
        <taxon>Bacillati</taxon>
        <taxon>Cyanobacteriota</taxon>
        <taxon>Cyanophyceae</taxon>
        <taxon>Gomontiellales</taxon>
        <taxon>Chamaesiphonaceae</taxon>
        <taxon>Chamaesiphon</taxon>
    </lineage>
</organism>
<dbReference type="PROSITE" id="PS51257">
    <property type="entry name" value="PROKAR_LIPOPROTEIN"/>
    <property type="match status" value="1"/>
</dbReference>
<feature type="region of interest" description="Disordered" evidence="1">
    <location>
        <begin position="51"/>
        <end position="83"/>
    </location>
</feature>
<evidence type="ECO:0000256" key="1">
    <source>
        <dbReference type="SAM" id="MobiDB-lite"/>
    </source>
</evidence>
<dbReference type="HOGENOM" id="CLU_917322_0_0_3"/>
<proteinExistence type="predicted"/>